<accession>A0ABT1FQ42</accession>
<gene>
    <name evidence="1" type="ORF">NCI00_15690</name>
</gene>
<dbReference type="Proteomes" id="UP001204772">
    <property type="component" value="Unassembled WGS sequence"/>
</dbReference>
<protein>
    <submittedName>
        <fullName evidence="1">Uncharacterized protein</fullName>
    </submittedName>
</protein>
<reference evidence="1 2" key="1">
    <citation type="submission" date="2022-06" db="EMBL/GenBank/DDBJ databases">
        <title>Runella sp. S5 genome sequencing.</title>
        <authorList>
            <person name="Park S."/>
        </authorList>
    </citation>
    <scope>NUCLEOTIDE SEQUENCE [LARGE SCALE GENOMIC DNA]</scope>
    <source>
        <strain evidence="1 2">S5</strain>
    </source>
</reference>
<evidence type="ECO:0000313" key="2">
    <source>
        <dbReference type="Proteomes" id="UP001204772"/>
    </source>
</evidence>
<sequence length="59" mass="6860">MAECRQSWASAYHFPKGVVTSSQKNIPFRNGMTATGEIVTEDLKLIERLFYDLRKVLRR</sequence>
<dbReference type="EMBL" id="JAMZEL010000006">
    <property type="protein sequence ID" value="MCP1383888.1"/>
    <property type="molecule type" value="Genomic_DNA"/>
</dbReference>
<evidence type="ECO:0000313" key="1">
    <source>
        <dbReference type="EMBL" id="MCP1383888.1"/>
    </source>
</evidence>
<comment type="caution">
    <text evidence="1">The sequence shown here is derived from an EMBL/GenBank/DDBJ whole genome shotgun (WGS) entry which is preliminary data.</text>
</comment>
<dbReference type="RefSeq" id="WP_253529059.1">
    <property type="nucleotide sequence ID" value="NZ_JAMZEL010000006.1"/>
</dbReference>
<proteinExistence type="predicted"/>
<organism evidence="1 2">
    <name type="scientific">Runella salmonicolor</name>
    <dbReference type="NCBI Taxonomy" id="2950278"/>
    <lineage>
        <taxon>Bacteria</taxon>
        <taxon>Pseudomonadati</taxon>
        <taxon>Bacteroidota</taxon>
        <taxon>Cytophagia</taxon>
        <taxon>Cytophagales</taxon>
        <taxon>Spirosomataceae</taxon>
        <taxon>Runella</taxon>
    </lineage>
</organism>
<keyword evidence="2" id="KW-1185">Reference proteome</keyword>
<name>A0ABT1FQ42_9BACT</name>